<evidence type="ECO:0000256" key="7">
    <source>
        <dbReference type="ARBA" id="ARBA00023235"/>
    </source>
</evidence>
<dbReference type="GO" id="GO:0051083">
    <property type="term" value="P:'de novo' cotranslational protein folding"/>
    <property type="evidence" value="ECO:0007669"/>
    <property type="project" value="TreeGrafter"/>
</dbReference>
<evidence type="ECO:0000259" key="10">
    <source>
        <dbReference type="Pfam" id="PF00254"/>
    </source>
</evidence>
<keyword evidence="6 9" id="KW-0143">Chaperone</keyword>
<comment type="subcellular location">
    <subcellularLocation>
        <location evidence="9">Cytoplasm</location>
    </subcellularLocation>
    <text evidence="9">About half TF is bound to the ribosome near the polypeptide exit tunnel while the other half is free in the cytoplasm.</text>
</comment>
<dbReference type="PIRSF" id="PIRSF003095">
    <property type="entry name" value="Trigger_factor"/>
    <property type="match status" value="1"/>
</dbReference>
<gene>
    <name evidence="9" type="primary">tig</name>
    <name evidence="13" type="ORF">A3J58_01295</name>
</gene>
<dbReference type="Proteomes" id="UP000178510">
    <property type="component" value="Unassembled WGS sequence"/>
</dbReference>
<dbReference type="GO" id="GO:0015031">
    <property type="term" value="P:protein transport"/>
    <property type="evidence" value="ECO:0007669"/>
    <property type="project" value="UniProtKB-UniRule"/>
</dbReference>
<evidence type="ECO:0000259" key="11">
    <source>
        <dbReference type="Pfam" id="PF05697"/>
    </source>
</evidence>
<keyword evidence="9" id="KW-0131">Cell cycle</keyword>
<organism evidence="13 14">
    <name type="scientific">Candidatus Sungbacteria bacterium RIFCSPHIGHO2_02_FULL_52_23</name>
    <dbReference type="NCBI Taxonomy" id="1802274"/>
    <lineage>
        <taxon>Bacteria</taxon>
        <taxon>Candidatus Sungiibacteriota</taxon>
    </lineage>
</organism>
<dbReference type="InterPro" id="IPR037041">
    <property type="entry name" value="Trigger_fac_C_sf"/>
</dbReference>
<dbReference type="AlphaFoldDB" id="A0A1G2KVB8"/>
<dbReference type="InterPro" id="IPR008881">
    <property type="entry name" value="Trigger_fac_ribosome-bd_bac"/>
</dbReference>
<dbReference type="PANTHER" id="PTHR30560">
    <property type="entry name" value="TRIGGER FACTOR CHAPERONE AND PEPTIDYL-PROLYL CIS/TRANS ISOMERASE"/>
    <property type="match status" value="1"/>
</dbReference>
<dbReference type="Pfam" id="PF05698">
    <property type="entry name" value="Trigger_C"/>
    <property type="match status" value="1"/>
</dbReference>
<dbReference type="InterPro" id="IPR008880">
    <property type="entry name" value="Trigger_fac_C"/>
</dbReference>
<dbReference type="Pfam" id="PF05697">
    <property type="entry name" value="Trigger_N"/>
    <property type="match status" value="1"/>
</dbReference>
<comment type="domain">
    <text evidence="9">Consists of 3 domains; the N-terminus binds the ribosome, the middle domain has PPIase activity, while the C-terminus has intrinsic chaperone activity on its own.</text>
</comment>
<evidence type="ECO:0000256" key="2">
    <source>
        <dbReference type="ARBA" id="ARBA00005464"/>
    </source>
</evidence>
<dbReference type="InterPro" id="IPR036611">
    <property type="entry name" value="Trigger_fac_ribosome-bd_sf"/>
</dbReference>
<dbReference type="EMBL" id="MHQM01000028">
    <property type="protein sequence ID" value="OHA03356.1"/>
    <property type="molecule type" value="Genomic_DNA"/>
</dbReference>
<name>A0A1G2KVB8_9BACT</name>
<keyword evidence="7 9" id="KW-0413">Isomerase</keyword>
<reference evidence="13 14" key="1">
    <citation type="journal article" date="2016" name="Nat. Commun.">
        <title>Thousands of microbial genomes shed light on interconnected biogeochemical processes in an aquifer system.</title>
        <authorList>
            <person name="Anantharaman K."/>
            <person name="Brown C.T."/>
            <person name="Hug L.A."/>
            <person name="Sharon I."/>
            <person name="Castelle C.J."/>
            <person name="Probst A.J."/>
            <person name="Thomas B.C."/>
            <person name="Singh A."/>
            <person name="Wilkins M.J."/>
            <person name="Karaoz U."/>
            <person name="Brodie E.L."/>
            <person name="Williams K.H."/>
            <person name="Hubbard S.S."/>
            <person name="Banfield J.F."/>
        </authorList>
    </citation>
    <scope>NUCLEOTIDE SEQUENCE [LARGE SCALE GENOMIC DNA]</scope>
</reference>
<dbReference type="InterPro" id="IPR046357">
    <property type="entry name" value="PPIase_dom_sf"/>
</dbReference>
<proteinExistence type="inferred from homology"/>
<dbReference type="SUPFAM" id="SSF54534">
    <property type="entry name" value="FKBP-like"/>
    <property type="match status" value="1"/>
</dbReference>
<evidence type="ECO:0000313" key="14">
    <source>
        <dbReference type="Proteomes" id="UP000178510"/>
    </source>
</evidence>
<dbReference type="GO" id="GO:0005737">
    <property type="term" value="C:cytoplasm"/>
    <property type="evidence" value="ECO:0007669"/>
    <property type="project" value="UniProtKB-SubCell"/>
</dbReference>
<dbReference type="Gene3D" id="3.30.70.1050">
    <property type="entry name" value="Trigger factor ribosome-binding domain"/>
    <property type="match status" value="1"/>
</dbReference>
<dbReference type="SUPFAM" id="SSF109998">
    <property type="entry name" value="Triger factor/SurA peptide-binding domain-like"/>
    <property type="match status" value="1"/>
</dbReference>
<keyword evidence="5 9" id="KW-0697">Rotamase</keyword>
<dbReference type="GO" id="GO:0051301">
    <property type="term" value="P:cell division"/>
    <property type="evidence" value="ECO:0007669"/>
    <property type="project" value="UniProtKB-KW"/>
</dbReference>
<evidence type="ECO:0000256" key="8">
    <source>
        <dbReference type="ARBA" id="ARBA00029986"/>
    </source>
</evidence>
<dbReference type="GO" id="GO:0043022">
    <property type="term" value="F:ribosome binding"/>
    <property type="evidence" value="ECO:0007669"/>
    <property type="project" value="TreeGrafter"/>
</dbReference>
<dbReference type="Gene3D" id="1.10.3120.10">
    <property type="entry name" value="Trigger factor, C-terminal domain"/>
    <property type="match status" value="1"/>
</dbReference>
<sequence>MDASLTTLPGSEVEIRVVIPFPEFEPHLKTAATAISEEITVEGFRKGKAPYDVVKNRVGENAIYERAAEIAVRKTYPKARDILLEQGKLSPEHPAIGRPEVTISKLAPGNELTYTIKVALMPAVTLPDWRAIAKSATGEKKAQTVSDEEVDKTLAWLAESRMKLVAVARAAQKDDHAEIDLEIRHDGVKIAEGDSKNHPLVIGKGKFLPGFEDELVGMEAGGRKTFSLVAPPDWRDATVAGKTLEFSVIMKSIQERMIPTVDDEFARGLGAFPNVEALKANIREGLLTEKGEKEVQRIRGLTIAEIAKKATMEVPEVLIASEIGKMAAELKAGVADLGMQWEDYLLHIKKSEADLKKDWRDEAKNRVRSALVLREIARKEQINPTEDEIKERADQFLKQFENGGEAGHAIDPRELHDYTQGVLRNEKVFELLENI</sequence>
<feature type="domain" description="PPIase FKBP-type" evidence="10">
    <location>
        <begin position="169"/>
        <end position="248"/>
    </location>
</feature>
<evidence type="ECO:0000256" key="4">
    <source>
        <dbReference type="ARBA" id="ARBA00016902"/>
    </source>
</evidence>
<comment type="similarity">
    <text evidence="2 9">Belongs to the FKBP-type PPIase family. Tig subfamily.</text>
</comment>
<evidence type="ECO:0000256" key="5">
    <source>
        <dbReference type="ARBA" id="ARBA00023110"/>
    </source>
</evidence>
<protein>
    <recommendedName>
        <fullName evidence="4 9">Trigger factor</fullName>
        <shortName evidence="9">TF</shortName>
        <ecNumber evidence="3 9">5.2.1.8</ecNumber>
    </recommendedName>
    <alternativeName>
        <fullName evidence="8 9">PPIase</fullName>
    </alternativeName>
</protein>
<comment type="function">
    <text evidence="9">Involved in protein export. Acts as a chaperone by maintaining the newly synthesized protein in an open conformation. Functions as a peptidyl-prolyl cis-trans isomerase.</text>
</comment>
<keyword evidence="9" id="KW-0132">Cell division</keyword>
<keyword evidence="9" id="KW-0963">Cytoplasm</keyword>
<evidence type="ECO:0000313" key="13">
    <source>
        <dbReference type="EMBL" id="OHA03356.1"/>
    </source>
</evidence>
<feature type="domain" description="Trigger factor C-terminal" evidence="12">
    <location>
        <begin position="275"/>
        <end position="432"/>
    </location>
</feature>
<dbReference type="STRING" id="1802274.A3J58_01295"/>
<accession>A0A1G2KVB8</accession>
<dbReference type="GO" id="GO:0003755">
    <property type="term" value="F:peptidyl-prolyl cis-trans isomerase activity"/>
    <property type="evidence" value="ECO:0007669"/>
    <property type="project" value="UniProtKB-UniRule"/>
</dbReference>
<dbReference type="InterPro" id="IPR005215">
    <property type="entry name" value="Trig_fac"/>
</dbReference>
<dbReference type="InterPro" id="IPR027304">
    <property type="entry name" value="Trigger_fact/SurA_dom_sf"/>
</dbReference>
<dbReference type="Gene3D" id="3.10.50.40">
    <property type="match status" value="1"/>
</dbReference>
<dbReference type="NCBIfam" id="TIGR00115">
    <property type="entry name" value="tig"/>
    <property type="match status" value="1"/>
</dbReference>
<evidence type="ECO:0000256" key="6">
    <source>
        <dbReference type="ARBA" id="ARBA00023186"/>
    </source>
</evidence>
<feature type="domain" description="Trigger factor ribosome-binding bacterial" evidence="11">
    <location>
        <begin position="1"/>
        <end position="155"/>
    </location>
</feature>
<dbReference type="PANTHER" id="PTHR30560:SF3">
    <property type="entry name" value="TRIGGER FACTOR-LIKE PROTEIN TIG, CHLOROPLASTIC"/>
    <property type="match status" value="1"/>
</dbReference>
<evidence type="ECO:0000256" key="3">
    <source>
        <dbReference type="ARBA" id="ARBA00013194"/>
    </source>
</evidence>
<dbReference type="InterPro" id="IPR001179">
    <property type="entry name" value="PPIase_FKBP_dom"/>
</dbReference>
<dbReference type="Pfam" id="PF00254">
    <property type="entry name" value="FKBP_C"/>
    <property type="match status" value="1"/>
</dbReference>
<dbReference type="SUPFAM" id="SSF102735">
    <property type="entry name" value="Trigger factor ribosome-binding domain"/>
    <property type="match status" value="1"/>
</dbReference>
<dbReference type="GO" id="GO:0043335">
    <property type="term" value="P:protein unfolding"/>
    <property type="evidence" value="ECO:0007669"/>
    <property type="project" value="TreeGrafter"/>
</dbReference>
<evidence type="ECO:0000256" key="1">
    <source>
        <dbReference type="ARBA" id="ARBA00000971"/>
    </source>
</evidence>
<dbReference type="GO" id="GO:0044183">
    <property type="term" value="F:protein folding chaperone"/>
    <property type="evidence" value="ECO:0007669"/>
    <property type="project" value="TreeGrafter"/>
</dbReference>
<evidence type="ECO:0000256" key="9">
    <source>
        <dbReference type="HAMAP-Rule" id="MF_00303"/>
    </source>
</evidence>
<evidence type="ECO:0000259" key="12">
    <source>
        <dbReference type="Pfam" id="PF05698"/>
    </source>
</evidence>
<dbReference type="HAMAP" id="MF_00303">
    <property type="entry name" value="Trigger_factor_Tig"/>
    <property type="match status" value="1"/>
</dbReference>
<dbReference type="EC" id="5.2.1.8" evidence="3 9"/>
<comment type="catalytic activity">
    <reaction evidence="1 9">
        <text>[protein]-peptidylproline (omega=180) = [protein]-peptidylproline (omega=0)</text>
        <dbReference type="Rhea" id="RHEA:16237"/>
        <dbReference type="Rhea" id="RHEA-COMP:10747"/>
        <dbReference type="Rhea" id="RHEA-COMP:10748"/>
        <dbReference type="ChEBI" id="CHEBI:83833"/>
        <dbReference type="ChEBI" id="CHEBI:83834"/>
        <dbReference type="EC" id="5.2.1.8"/>
    </reaction>
</comment>
<comment type="caution">
    <text evidence="13">The sequence shown here is derived from an EMBL/GenBank/DDBJ whole genome shotgun (WGS) entry which is preliminary data.</text>
</comment>